<dbReference type="InterPro" id="IPR002925">
    <property type="entry name" value="Dienelactn_hydro"/>
</dbReference>
<name>A0A418NJR7_9SPHN</name>
<sequence>MAPFQAVTYTDGDRALAGRLVRPKGEPRAAIAVFPTIMNPTAAVEAKARALAEVGYLAMICDFYGASPGDLVQANEWANDLRADLRAYRARLHAALAALREAAPDLRMAAIGFCMGGQAALELARDGTDLALVASFHGLLDTQAPAEPGAVRARVLVCHGDADPLVPREHVLAFWKEMDRADANWHFHSYGGVKHGFTNPAPPPASAAVDYDASADRQSWAAMLELLSEVLG</sequence>
<dbReference type="PANTHER" id="PTHR22946">
    <property type="entry name" value="DIENELACTONE HYDROLASE DOMAIN-CONTAINING PROTEIN-RELATED"/>
    <property type="match status" value="1"/>
</dbReference>
<gene>
    <name evidence="2" type="ORF">D2V04_05360</name>
</gene>
<evidence type="ECO:0000259" key="1">
    <source>
        <dbReference type="Pfam" id="PF01738"/>
    </source>
</evidence>
<dbReference type="SUPFAM" id="SSF53474">
    <property type="entry name" value="alpha/beta-Hydrolases"/>
    <property type="match status" value="1"/>
</dbReference>
<dbReference type="InterPro" id="IPR029058">
    <property type="entry name" value="AB_hydrolase_fold"/>
</dbReference>
<dbReference type="GO" id="GO:0016787">
    <property type="term" value="F:hydrolase activity"/>
    <property type="evidence" value="ECO:0007669"/>
    <property type="project" value="UniProtKB-KW"/>
</dbReference>
<dbReference type="Pfam" id="PF01738">
    <property type="entry name" value="DLH"/>
    <property type="match status" value="1"/>
</dbReference>
<evidence type="ECO:0000313" key="2">
    <source>
        <dbReference type="EMBL" id="RIV79419.1"/>
    </source>
</evidence>
<dbReference type="RefSeq" id="WP_119512251.1">
    <property type="nucleotide sequence ID" value="NZ_QXFK01000014.1"/>
</dbReference>
<dbReference type="EMBL" id="QXFK01000014">
    <property type="protein sequence ID" value="RIV79419.1"/>
    <property type="molecule type" value="Genomic_DNA"/>
</dbReference>
<evidence type="ECO:0000313" key="3">
    <source>
        <dbReference type="Proteomes" id="UP000285092"/>
    </source>
</evidence>
<dbReference type="PANTHER" id="PTHR22946:SF0">
    <property type="entry name" value="DIENELACTONE HYDROLASE DOMAIN-CONTAINING PROTEIN"/>
    <property type="match status" value="1"/>
</dbReference>
<dbReference type="OrthoDB" id="9787933at2"/>
<keyword evidence="2" id="KW-0378">Hydrolase</keyword>
<accession>A0A418NJR7</accession>
<organism evidence="2 3">
    <name type="scientific">Pelagerythrobacter aerophilus</name>
    <dbReference type="NCBI Taxonomy" id="2306995"/>
    <lineage>
        <taxon>Bacteria</taxon>
        <taxon>Pseudomonadati</taxon>
        <taxon>Pseudomonadota</taxon>
        <taxon>Alphaproteobacteria</taxon>
        <taxon>Sphingomonadales</taxon>
        <taxon>Erythrobacteraceae</taxon>
        <taxon>Pelagerythrobacter</taxon>
    </lineage>
</organism>
<comment type="caution">
    <text evidence="2">The sequence shown here is derived from an EMBL/GenBank/DDBJ whole genome shotgun (WGS) entry which is preliminary data.</text>
</comment>
<dbReference type="Gene3D" id="3.40.50.1820">
    <property type="entry name" value="alpha/beta hydrolase"/>
    <property type="match status" value="1"/>
</dbReference>
<reference evidence="2 3" key="1">
    <citation type="submission" date="2018-08" db="EMBL/GenBank/DDBJ databases">
        <title>Altererythrobacter sp.Ery1 and Ery12, the genome sequencing of novel strains in genus Alterythrobacter.</title>
        <authorList>
            <person name="Cheng H."/>
            <person name="Wu Y.-H."/>
            <person name="Fang C."/>
            <person name="Xu X.-W."/>
        </authorList>
    </citation>
    <scope>NUCLEOTIDE SEQUENCE [LARGE SCALE GENOMIC DNA]</scope>
    <source>
        <strain evidence="2 3">Ery1</strain>
    </source>
</reference>
<dbReference type="Proteomes" id="UP000285092">
    <property type="component" value="Unassembled WGS sequence"/>
</dbReference>
<proteinExistence type="predicted"/>
<dbReference type="InterPro" id="IPR050261">
    <property type="entry name" value="FrsA_esterase"/>
</dbReference>
<protein>
    <submittedName>
        <fullName evidence="2">Dienelactone hydrolase family protein</fullName>
    </submittedName>
</protein>
<feature type="domain" description="Dienelactone hydrolase" evidence="1">
    <location>
        <begin position="17"/>
        <end position="230"/>
    </location>
</feature>
<dbReference type="AlphaFoldDB" id="A0A418NJR7"/>
<keyword evidence="3" id="KW-1185">Reference proteome</keyword>